<dbReference type="EMBL" id="FOIW01000003">
    <property type="protein sequence ID" value="SEW23611.1"/>
    <property type="molecule type" value="Genomic_DNA"/>
</dbReference>
<dbReference type="RefSeq" id="WP_157628409.1">
    <property type="nucleotide sequence ID" value="NZ_CP015105.1"/>
</dbReference>
<reference evidence="1 2" key="1">
    <citation type="submission" date="2016-10" db="EMBL/GenBank/DDBJ databases">
        <authorList>
            <person name="de Groot N.N."/>
        </authorList>
    </citation>
    <scope>NUCLEOTIDE SEQUENCE [LARGE SCALE GENOMIC DNA]</scope>
    <source>
        <strain evidence="1 2">OGL-20</strain>
    </source>
</reference>
<protein>
    <submittedName>
        <fullName evidence="1">Uncharacterized protein</fullName>
    </submittedName>
</protein>
<evidence type="ECO:0000313" key="1">
    <source>
        <dbReference type="EMBL" id="SEW23611.1"/>
    </source>
</evidence>
<dbReference type="Proteomes" id="UP000182125">
    <property type="component" value="Unassembled WGS sequence"/>
</dbReference>
<proteinExistence type="predicted"/>
<organism evidence="1 2">
    <name type="scientific">Thermococcus thioreducens</name>
    <dbReference type="NCBI Taxonomy" id="277988"/>
    <lineage>
        <taxon>Archaea</taxon>
        <taxon>Methanobacteriati</taxon>
        <taxon>Methanobacteriota</taxon>
        <taxon>Thermococci</taxon>
        <taxon>Thermococcales</taxon>
        <taxon>Thermococcaceae</taxon>
        <taxon>Thermococcus</taxon>
    </lineage>
</organism>
<gene>
    <name evidence="1" type="ORF">SAMN05216170_2319</name>
</gene>
<name>A0A1I0QAL1_9EURY</name>
<accession>A0A1I0QAL1</accession>
<sequence>MKVDRNRFLELKEAVDLLALEVESNHARYLLRLASTLIVDALENEELEGRS</sequence>
<dbReference type="AlphaFoldDB" id="A0A1I0QAL1"/>
<dbReference type="GeneID" id="43371862"/>
<evidence type="ECO:0000313" key="2">
    <source>
        <dbReference type="Proteomes" id="UP000182125"/>
    </source>
</evidence>